<evidence type="ECO:0000256" key="3">
    <source>
        <dbReference type="ARBA" id="ARBA00022729"/>
    </source>
</evidence>
<dbReference type="OrthoDB" id="9811951at2"/>
<keyword evidence="4" id="KW-0574">Periplasm</keyword>
<evidence type="ECO:0000256" key="4">
    <source>
        <dbReference type="ARBA" id="ARBA00022764"/>
    </source>
</evidence>
<keyword evidence="6" id="KW-1185">Reference proteome</keyword>
<dbReference type="Proteomes" id="UP000311605">
    <property type="component" value="Unassembled WGS sequence"/>
</dbReference>
<dbReference type="PANTHER" id="PTHR30061">
    <property type="entry name" value="MALTOSE-BINDING PERIPLASMIC PROTEIN"/>
    <property type="match status" value="1"/>
</dbReference>
<dbReference type="EMBL" id="VDMN01000014">
    <property type="protein sequence ID" value="TNM59586.1"/>
    <property type="molecule type" value="Genomic_DNA"/>
</dbReference>
<evidence type="ECO:0000313" key="5">
    <source>
        <dbReference type="EMBL" id="TNM59586.1"/>
    </source>
</evidence>
<proteinExistence type="inferred from homology"/>
<dbReference type="GO" id="GO:1901982">
    <property type="term" value="F:maltose binding"/>
    <property type="evidence" value="ECO:0007669"/>
    <property type="project" value="TreeGrafter"/>
</dbReference>
<dbReference type="SUPFAM" id="SSF53850">
    <property type="entry name" value="Periplasmic binding protein-like II"/>
    <property type="match status" value="1"/>
</dbReference>
<comment type="caution">
    <text evidence="5">The sequence shown here is derived from an EMBL/GenBank/DDBJ whole genome shotgun (WGS) entry which is preliminary data.</text>
</comment>
<dbReference type="GO" id="GO:0055052">
    <property type="term" value="C:ATP-binding cassette (ABC) transporter complex, substrate-binding subunit-containing"/>
    <property type="evidence" value="ECO:0007669"/>
    <property type="project" value="TreeGrafter"/>
</dbReference>
<dbReference type="Pfam" id="PF01547">
    <property type="entry name" value="SBP_bac_1"/>
    <property type="match status" value="1"/>
</dbReference>
<dbReference type="InterPro" id="IPR006059">
    <property type="entry name" value="SBP"/>
</dbReference>
<keyword evidence="3" id="KW-0732">Signal</keyword>
<accession>A0A5C4X831</accession>
<evidence type="ECO:0000313" key="6">
    <source>
        <dbReference type="Proteomes" id="UP000311605"/>
    </source>
</evidence>
<keyword evidence="2" id="KW-0813">Transport</keyword>
<dbReference type="GO" id="GO:0042956">
    <property type="term" value="P:maltodextrin transmembrane transport"/>
    <property type="evidence" value="ECO:0007669"/>
    <property type="project" value="TreeGrafter"/>
</dbReference>
<name>A0A5C4X831_9HYPH</name>
<dbReference type="Gene3D" id="3.40.190.10">
    <property type="entry name" value="Periplasmic binding protein-like II"/>
    <property type="match status" value="1"/>
</dbReference>
<sequence>MRFYAHVCINIDAPSLRKKQQQMPPPDGQPMGIEMKLGRRHFLAGVAGAAIMGSAGRLQAQTSVSLSVPWMGWPEEQVRPLMASFEASTPGVKIAEERLPIAELFRTLEVRLSARSATPDVYLVDGPLTASYAARGHLLDLGNLVGGERDRYVASTLVQGTFKDKLFALPLGTSSQLLFYNKKLFAEAGLPEPSADPEKRMTWEGLLDIAKKLTKPETSQFGFAFENSNPYQLLPLPQSRGVKVIGDDGLTATGYVDGDGMVDVMTWYKDLFHTHKVSPIGTFQTGVTQEMFGSGKLAMVLGGTWNLGGFAKFKDLDFGVVAHPFFKGGKPVTPTGSWHVGINPRTAHMEQAQAFVKWMSTRDAMNLWFDLRQYPPSIKQIWDERASTTFVDPVWKIVQYELANTATPRPITPGYREYEEFLRTAMQDIQTGGDVKALLTKAATSIDREMRKYR</sequence>
<protein>
    <submittedName>
        <fullName evidence="5">Sugar ABC transporter substrate-binding protein</fullName>
    </submittedName>
</protein>
<gene>
    <name evidence="5" type="ORF">FHP24_28130</name>
</gene>
<dbReference type="PANTHER" id="PTHR30061:SF50">
    <property type="entry name" value="MALTOSE_MALTODEXTRIN-BINDING PERIPLASMIC PROTEIN"/>
    <property type="match status" value="1"/>
</dbReference>
<comment type="similarity">
    <text evidence="1">Belongs to the bacterial solute-binding protein 1 family.</text>
</comment>
<dbReference type="CDD" id="cd13585">
    <property type="entry name" value="PBP2_TMBP_like"/>
    <property type="match status" value="1"/>
</dbReference>
<reference evidence="5 6" key="1">
    <citation type="submission" date="2019-06" db="EMBL/GenBank/DDBJ databases">
        <title>The draft genome of Rhizobium smilacinae PTYR-5.</title>
        <authorList>
            <person name="Liu L."/>
            <person name="Li L."/>
            <person name="Zhang X."/>
        </authorList>
    </citation>
    <scope>NUCLEOTIDE SEQUENCE [LARGE SCALE GENOMIC DNA]</scope>
    <source>
        <strain evidence="5 6">PTYR-5</strain>
    </source>
</reference>
<evidence type="ECO:0000256" key="1">
    <source>
        <dbReference type="ARBA" id="ARBA00008520"/>
    </source>
</evidence>
<evidence type="ECO:0000256" key="2">
    <source>
        <dbReference type="ARBA" id="ARBA00022448"/>
    </source>
</evidence>
<dbReference type="AlphaFoldDB" id="A0A5C4X831"/>
<organism evidence="5 6">
    <name type="scientific">Aliirhizobium smilacinae</name>
    <dbReference type="NCBI Taxonomy" id="1395944"/>
    <lineage>
        <taxon>Bacteria</taxon>
        <taxon>Pseudomonadati</taxon>
        <taxon>Pseudomonadota</taxon>
        <taxon>Alphaproteobacteria</taxon>
        <taxon>Hyphomicrobiales</taxon>
        <taxon>Rhizobiaceae</taxon>
        <taxon>Aliirhizobium</taxon>
    </lineage>
</organism>
<dbReference type="GO" id="GO:0015768">
    <property type="term" value="P:maltose transport"/>
    <property type="evidence" value="ECO:0007669"/>
    <property type="project" value="TreeGrafter"/>
</dbReference>